<evidence type="ECO:0000256" key="13">
    <source>
        <dbReference type="ARBA" id="ARBA00022989"/>
    </source>
</evidence>
<dbReference type="InterPro" id="IPR059000">
    <property type="entry name" value="ATPase_P-type_domA"/>
</dbReference>
<dbReference type="PROSITE" id="PS00154">
    <property type="entry name" value="ATPASE_E1_E2"/>
    <property type="match status" value="1"/>
</dbReference>
<feature type="binding site" evidence="16">
    <location>
        <position position="556"/>
    </location>
    <ligand>
        <name>Mg(2+)</name>
        <dbReference type="ChEBI" id="CHEBI:18420"/>
    </ligand>
</feature>
<evidence type="ECO:0000313" key="20">
    <source>
        <dbReference type="Proteomes" id="UP000296469"/>
    </source>
</evidence>
<dbReference type="GO" id="GO:0005886">
    <property type="term" value="C:plasma membrane"/>
    <property type="evidence" value="ECO:0007669"/>
    <property type="project" value="UniProtKB-SubCell"/>
</dbReference>
<comment type="subcellular location">
    <subcellularLocation>
        <location evidence="1 16">Cell membrane</location>
        <topology evidence="1 16">Multi-pass membrane protein</topology>
    </subcellularLocation>
</comment>
<dbReference type="InterPro" id="IPR023299">
    <property type="entry name" value="ATPase_P-typ_cyto_dom_N"/>
</dbReference>
<feature type="active site" description="4-aspartylphosphate intermediate" evidence="16">
    <location>
        <position position="339"/>
    </location>
</feature>
<evidence type="ECO:0000256" key="4">
    <source>
        <dbReference type="ARBA" id="ARBA00022538"/>
    </source>
</evidence>
<gene>
    <name evidence="16 19" type="primary">kdpB</name>
    <name evidence="19" type="ORF">E5225_08225</name>
</gene>
<dbReference type="InterPro" id="IPR018303">
    <property type="entry name" value="ATPase_P-typ_P_site"/>
</dbReference>
<protein>
    <recommendedName>
        <fullName evidence="16">Potassium-transporting ATPase ATP-binding subunit</fullName>
        <ecNumber evidence="16">7.2.2.6</ecNumber>
    </recommendedName>
    <alternativeName>
        <fullName evidence="16">ATP phosphohydrolase [potassium-transporting] B chain</fullName>
    </alternativeName>
    <alternativeName>
        <fullName evidence="16">Potassium-binding and translocating subunit B</fullName>
    </alternativeName>
    <alternativeName>
        <fullName evidence="16">Potassium-translocating ATPase B chain</fullName>
    </alternativeName>
</protein>
<dbReference type="EC" id="7.2.2.6" evidence="16"/>
<dbReference type="Gene3D" id="2.70.150.10">
    <property type="entry name" value="Calcium-transporting ATPase, cytoplasmic transduction domain A"/>
    <property type="match status" value="1"/>
</dbReference>
<feature type="transmembrane region" description="Helical" evidence="16">
    <location>
        <begin position="53"/>
        <end position="75"/>
    </location>
</feature>
<dbReference type="FunFam" id="2.70.150.10:FF:000010">
    <property type="entry name" value="Potassium-transporting ATPase ATP-binding subunit"/>
    <property type="match status" value="1"/>
</dbReference>
<evidence type="ECO:0000256" key="2">
    <source>
        <dbReference type="ARBA" id="ARBA00022448"/>
    </source>
</evidence>
<dbReference type="SFLD" id="SFLDS00003">
    <property type="entry name" value="Haloacid_Dehalogenase"/>
    <property type="match status" value="1"/>
</dbReference>
<name>A0A4P7SH72_9CELL</name>
<dbReference type="SUPFAM" id="SSF81665">
    <property type="entry name" value="Calcium ATPase, transmembrane domain M"/>
    <property type="match status" value="1"/>
</dbReference>
<dbReference type="PRINTS" id="PR00119">
    <property type="entry name" value="CATATPASE"/>
</dbReference>
<dbReference type="GO" id="GO:0005524">
    <property type="term" value="F:ATP binding"/>
    <property type="evidence" value="ECO:0007669"/>
    <property type="project" value="UniProtKB-UniRule"/>
</dbReference>
<dbReference type="Pfam" id="PF00122">
    <property type="entry name" value="E1-E2_ATPase"/>
    <property type="match status" value="1"/>
</dbReference>
<dbReference type="InterPro" id="IPR036412">
    <property type="entry name" value="HAD-like_sf"/>
</dbReference>
<dbReference type="SUPFAM" id="SSF56784">
    <property type="entry name" value="HAD-like"/>
    <property type="match status" value="1"/>
</dbReference>
<proteinExistence type="inferred from homology"/>
<feature type="transmembrane region" description="Helical" evidence="16">
    <location>
        <begin position="692"/>
        <end position="710"/>
    </location>
</feature>
<dbReference type="KEGG" id="celz:E5225_08225"/>
<evidence type="ECO:0000256" key="3">
    <source>
        <dbReference type="ARBA" id="ARBA00022475"/>
    </source>
</evidence>
<evidence type="ECO:0000256" key="12">
    <source>
        <dbReference type="ARBA" id="ARBA00022967"/>
    </source>
</evidence>
<feature type="transmembrane region" description="Helical" evidence="16">
    <location>
        <begin position="654"/>
        <end position="672"/>
    </location>
</feature>
<dbReference type="OrthoDB" id="9814270at2"/>
<keyword evidence="7 16" id="KW-0479">Metal-binding</keyword>
<evidence type="ECO:0000256" key="16">
    <source>
        <dbReference type="HAMAP-Rule" id="MF_00285"/>
    </source>
</evidence>
<dbReference type="InterPro" id="IPR001757">
    <property type="entry name" value="P_typ_ATPase"/>
</dbReference>
<reference evidence="19 20" key="1">
    <citation type="submission" date="2019-04" db="EMBL/GenBank/DDBJ databases">
        <title>Isolation and identification of Cellulomonas shaoxiangyii sp. Nov. isolated from feces of the Tibetan antelopes (Pantholops hodgsonii) in the Qinghai-Tibet plateau of China.</title>
        <authorList>
            <person name="Tian Z."/>
        </authorList>
    </citation>
    <scope>NUCLEOTIDE SEQUENCE [LARGE SCALE GENOMIC DNA]</scope>
    <source>
        <strain evidence="19 20">Z28</strain>
    </source>
</reference>
<evidence type="ECO:0000256" key="15">
    <source>
        <dbReference type="ARBA" id="ARBA00023136"/>
    </source>
</evidence>
<dbReference type="GO" id="GO:0000287">
    <property type="term" value="F:magnesium ion binding"/>
    <property type="evidence" value="ECO:0007669"/>
    <property type="project" value="UniProtKB-UniRule"/>
</dbReference>
<dbReference type="InterPro" id="IPR006391">
    <property type="entry name" value="P-type_ATPase_bsu_IA"/>
</dbReference>
<keyword evidence="12 16" id="KW-1278">Translocase</keyword>
<feature type="transmembrane region" description="Helical" evidence="16">
    <location>
        <begin position="251"/>
        <end position="271"/>
    </location>
</feature>
<comment type="catalytic activity">
    <reaction evidence="16">
        <text>K(+)(out) + ATP + H2O = K(+)(in) + ADP + phosphate + H(+)</text>
        <dbReference type="Rhea" id="RHEA:16777"/>
        <dbReference type="ChEBI" id="CHEBI:15377"/>
        <dbReference type="ChEBI" id="CHEBI:15378"/>
        <dbReference type="ChEBI" id="CHEBI:29103"/>
        <dbReference type="ChEBI" id="CHEBI:30616"/>
        <dbReference type="ChEBI" id="CHEBI:43474"/>
        <dbReference type="ChEBI" id="CHEBI:456216"/>
        <dbReference type="EC" id="7.2.2.6"/>
    </reaction>
</comment>
<dbReference type="PANTHER" id="PTHR43743:SF1">
    <property type="entry name" value="POTASSIUM-TRANSPORTING ATPASE ATP-BINDING SUBUNIT"/>
    <property type="match status" value="1"/>
</dbReference>
<evidence type="ECO:0000256" key="6">
    <source>
        <dbReference type="ARBA" id="ARBA00022692"/>
    </source>
</evidence>
<feature type="transmembrane region" description="Helical" evidence="16">
    <location>
        <begin position="625"/>
        <end position="648"/>
    </location>
</feature>
<evidence type="ECO:0000256" key="7">
    <source>
        <dbReference type="ARBA" id="ARBA00022723"/>
    </source>
</evidence>
<dbReference type="RefSeq" id="WP_135971820.1">
    <property type="nucleotide sequence ID" value="NZ_CP039291.1"/>
</dbReference>
<keyword evidence="13 16" id="KW-1133">Transmembrane helix</keyword>
<keyword evidence="2 16" id="KW-0813">Transport</keyword>
<keyword evidence="15 16" id="KW-0472">Membrane</keyword>
<dbReference type="InterPro" id="IPR023298">
    <property type="entry name" value="ATPase_P-typ_TM_dom_sf"/>
</dbReference>
<keyword evidence="6 16" id="KW-0812">Transmembrane</keyword>
<feature type="transmembrane region" description="Helical" evidence="16">
    <location>
        <begin position="87"/>
        <end position="107"/>
    </location>
</feature>
<organism evidence="19 20">
    <name type="scientific">Cellulomonas shaoxiangyii</name>
    <dbReference type="NCBI Taxonomy" id="2566013"/>
    <lineage>
        <taxon>Bacteria</taxon>
        <taxon>Bacillati</taxon>
        <taxon>Actinomycetota</taxon>
        <taxon>Actinomycetes</taxon>
        <taxon>Micrococcales</taxon>
        <taxon>Cellulomonadaceae</taxon>
        <taxon>Cellulomonas</taxon>
    </lineage>
</organism>
<feature type="binding site" evidence="16">
    <location>
        <position position="376"/>
    </location>
    <ligand>
        <name>ATP</name>
        <dbReference type="ChEBI" id="CHEBI:30616"/>
    </ligand>
</feature>
<sequence length="720" mass="74377">MSTLTETPTTPPVTARPTPSATPSGAFSWTQVRQAFPGAFRKLDPRRMWRNPVMFLVWVGAALTTVLAVAEPFLGGPGTSGGTEVPASFTAVIAAFLWLTVLFANLAESVAEGRGKAQADSLRATRTATAAHRVGAYDADTDPGATGARTDEVSSADLRLGDVVVVTAGELVPGDGEIVWGIASVDESAITGESAPVIRESGGDRSAVTGGTRVLSDRVVVRITSKPGETFVDRMISLVEGASRQKTPNEIALSILLASLSIVFVVVALTLNPIASYAASPVSVTVLVALLVCLIPTTIGALLSAIGIAGMDRLVQRNVLAMSGRAVEAAGDVTTLLLDKTGTITYGNRRATQFLPVDDVPQHELVRAAAVASLADPTPEGSSIVELARTLGVDPGTSAPGTVVPFTAQTRMSGIDEPDGTQLRKGAGSAVTAWLEEDGRLPSSVVAQVEDAVEHVAASGGTPLVVAAKTPGAPGRVLGVVHLKDVVKEGLAERFAELRSMGIRTVMITGDNPLTAKAIAAEAGVDDFLAEATPEQKLALIRKEQEGGNLVAMTGDGTNDAPALAQADVGVAMNSGTSAAKEAGNMVDLDSDPTKLIDVVRIGKQLLITRGALTTFSIANDIAKYFAIIPAMFMGVFPGLGALNVMGLSSPSSAVLSAIVFNAIIIVLLIPLALRGVRYRPLDASATLGRNLLIYGVGGIVAPFVGIWLIDLVVRLIPGY</sequence>
<dbReference type="InterPro" id="IPR044492">
    <property type="entry name" value="P_typ_ATPase_HD_dom"/>
</dbReference>
<feature type="binding site" evidence="16">
    <location>
        <begin position="406"/>
        <end position="413"/>
    </location>
    <ligand>
        <name>ATP</name>
        <dbReference type="ChEBI" id="CHEBI:30616"/>
    </ligand>
</feature>
<feature type="transmembrane region" description="Helical" evidence="16">
    <location>
        <begin position="283"/>
        <end position="308"/>
    </location>
</feature>
<dbReference type="Pfam" id="PF00702">
    <property type="entry name" value="Hydrolase"/>
    <property type="match status" value="1"/>
</dbReference>
<evidence type="ECO:0000259" key="18">
    <source>
        <dbReference type="Pfam" id="PF00122"/>
    </source>
</evidence>
<dbReference type="PANTHER" id="PTHR43743">
    <property type="entry name" value="POTASSIUM-TRANSPORTING ATPASE ATP-BINDING SUBUNIT"/>
    <property type="match status" value="1"/>
</dbReference>
<feature type="binding site" evidence="16">
    <location>
        <position position="425"/>
    </location>
    <ligand>
        <name>ATP</name>
        <dbReference type="ChEBI" id="CHEBI:30616"/>
    </ligand>
</feature>
<dbReference type="NCBIfam" id="TIGR01497">
    <property type="entry name" value="kdpB"/>
    <property type="match status" value="1"/>
</dbReference>
<dbReference type="SFLD" id="SFLDF00027">
    <property type="entry name" value="p-type_atpase"/>
    <property type="match status" value="1"/>
</dbReference>
<evidence type="ECO:0000256" key="14">
    <source>
        <dbReference type="ARBA" id="ARBA00023065"/>
    </source>
</evidence>
<feature type="domain" description="P-type ATPase A" evidence="18">
    <location>
        <begin position="148"/>
        <end position="240"/>
    </location>
</feature>
<dbReference type="InterPro" id="IPR008250">
    <property type="entry name" value="ATPase_P-typ_transduc_dom_A_sf"/>
</dbReference>
<keyword evidence="20" id="KW-1185">Reference proteome</keyword>
<evidence type="ECO:0000256" key="1">
    <source>
        <dbReference type="ARBA" id="ARBA00004651"/>
    </source>
</evidence>
<dbReference type="SFLD" id="SFLDG00002">
    <property type="entry name" value="C1.7:_P-type_atpase_like"/>
    <property type="match status" value="1"/>
</dbReference>
<keyword evidence="8 16" id="KW-0547">Nucleotide-binding</keyword>
<feature type="binding site" evidence="16">
    <location>
        <position position="560"/>
    </location>
    <ligand>
        <name>Mg(2+)</name>
        <dbReference type="ChEBI" id="CHEBI:18420"/>
    </ligand>
</feature>
<dbReference type="Proteomes" id="UP000296469">
    <property type="component" value="Chromosome"/>
</dbReference>
<keyword evidence="11 16" id="KW-0630">Potassium</keyword>
<dbReference type="GO" id="GO:0008556">
    <property type="term" value="F:P-type potassium transmembrane transporter activity"/>
    <property type="evidence" value="ECO:0007669"/>
    <property type="project" value="UniProtKB-UniRule"/>
</dbReference>
<evidence type="ECO:0000256" key="9">
    <source>
        <dbReference type="ARBA" id="ARBA00022840"/>
    </source>
</evidence>
<dbReference type="CDD" id="cd02078">
    <property type="entry name" value="P-type_ATPase_K"/>
    <property type="match status" value="1"/>
</dbReference>
<evidence type="ECO:0000313" key="19">
    <source>
        <dbReference type="EMBL" id="QCB93549.1"/>
    </source>
</evidence>
<evidence type="ECO:0000256" key="5">
    <source>
        <dbReference type="ARBA" id="ARBA00022553"/>
    </source>
</evidence>
<dbReference type="HAMAP" id="MF_00285">
    <property type="entry name" value="KdpB"/>
    <property type="match status" value="1"/>
</dbReference>
<dbReference type="Gene3D" id="3.40.50.1000">
    <property type="entry name" value="HAD superfamily/HAD-like"/>
    <property type="match status" value="1"/>
</dbReference>
<keyword evidence="3 16" id="KW-1003">Cell membrane</keyword>
<keyword evidence="4 16" id="KW-0633">Potassium transport</keyword>
<evidence type="ECO:0000256" key="11">
    <source>
        <dbReference type="ARBA" id="ARBA00022958"/>
    </source>
</evidence>
<evidence type="ECO:0000256" key="17">
    <source>
        <dbReference type="SAM" id="MobiDB-lite"/>
    </source>
</evidence>
<dbReference type="Gene3D" id="3.40.1110.10">
    <property type="entry name" value="Calcium-transporting ATPase, cytoplasmic domain N"/>
    <property type="match status" value="1"/>
</dbReference>
<feature type="binding site" evidence="16">
    <location>
        <position position="380"/>
    </location>
    <ligand>
        <name>ATP</name>
        <dbReference type="ChEBI" id="CHEBI:30616"/>
    </ligand>
</feature>
<evidence type="ECO:0000256" key="10">
    <source>
        <dbReference type="ARBA" id="ARBA00022842"/>
    </source>
</evidence>
<dbReference type="SUPFAM" id="SSF81653">
    <property type="entry name" value="Calcium ATPase, transduction domain A"/>
    <property type="match status" value="1"/>
</dbReference>
<dbReference type="GO" id="GO:0016887">
    <property type="term" value="F:ATP hydrolysis activity"/>
    <property type="evidence" value="ECO:0007669"/>
    <property type="project" value="InterPro"/>
</dbReference>
<dbReference type="NCBIfam" id="TIGR01494">
    <property type="entry name" value="ATPase_P-type"/>
    <property type="match status" value="2"/>
</dbReference>
<comment type="subunit">
    <text evidence="16">The system is composed of three essential subunits: KdpA, KdpB and KdpC.</text>
</comment>
<keyword evidence="14 16" id="KW-0406">Ion transport</keyword>
<comment type="function">
    <text evidence="16">Part of the high-affinity ATP-driven potassium transport (or Kdp) system, which catalyzes the hydrolysis of ATP coupled with the electrogenic transport of potassium into the cytoplasm. This subunit is responsible for energy coupling to the transport system and for the release of the potassium ions to the cytoplasm.</text>
</comment>
<comment type="similarity">
    <text evidence="16">Belongs to the cation transport ATPase (P-type) (TC 3.A.3) family. Type IA subfamily.</text>
</comment>
<dbReference type="EMBL" id="CP039291">
    <property type="protein sequence ID" value="QCB93549.1"/>
    <property type="molecule type" value="Genomic_DNA"/>
</dbReference>
<dbReference type="InterPro" id="IPR023214">
    <property type="entry name" value="HAD_sf"/>
</dbReference>
<dbReference type="AlphaFoldDB" id="A0A4P7SH72"/>
<evidence type="ECO:0000256" key="8">
    <source>
        <dbReference type="ARBA" id="ARBA00022741"/>
    </source>
</evidence>
<feature type="region of interest" description="Disordered" evidence="17">
    <location>
        <begin position="1"/>
        <end position="24"/>
    </location>
</feature>
<keyword evidence="10 16" id="KW-0460">Magnesium</keyword>
<keyword evidence="5 16" id="KW-0597">Phosphoprotein</keyword>
<accession>A0A4P7SH72</accession>
<keyword evidence="9 16" id="KW-0067">ATP-binding</keyword>